<dbReference type="PANTHER" id="PTHR31859">
    <property type="entry name" value="TETRATRICOPEPTIDE REPEAT PROTEIN 39 FAMILY MEMBER"/>
    <property type="match status" value="1"/>
</dbReference>
<feature type="compositionally biased region" description="Basic and acidic residues" evidence="5">
    <location>
        <begin position="188"/>
        <end position="203"/>
    </location>
</feature>
<name>A0A9P7YA58_9HELO</name>
<dbReference type="OrthoDB" id="2154985at2759"/>
<comment type="function">
    <text evidence="4">Inclusion body (IB) resident protein that interacts strongly with lipid droplet (LD) proteins. Involved in LD-mediated IB clearing after protein folding stress, probably by enabling access to the IBs of an LD-stored soluble sterol derivative that acts as a chaperone in inclusion clearing.</text>
</comment>
<dbReference type="GO" id="GO:0005829">
    <property type="term" value="C:cytosol"/>
    <property type="evidence" value="ECO:0007669"/>
    <property type="project" value="TreeGrafter"/>
</dbReference>
<organism evidence="6 7">
    <name type="scientific">Amylocarpus encephaloides</name>
    <dbReference type="NCBI Taxonomy" id="45428"/>
    <lineage>
        <taxon>Eukaryota</taxon>
        <taxon>Fungi</taxon>
        <taxon>Dikarya</taxon>
        <taxon>Ascomycota</taxon>
        <taxon>Pezizomycotina</taxon>
        <taxon>Leotiomycetes</taxon>
        <taxon>Helotiales</taxon>
        <taxon>Helotiales incertae sedis</taxon>
        <taxon>Amylocarpus</taxon>
    </lineage>
</organism>
<reference evidence="6" key="1">
    <citation type="journal article" date="2021" name="IMA Fungus">
        <title>Genomic characterization of three marine fungi, including Emericellopsis atlantica sp. nov. with signatures of a generalist lifestyle and marine biomass degradation.</title>
        <authorList>
            <person name="Hagestad O.C."/>
            <person name="Hou L."/>
            <person name="Andersen J.H."/>
            <person name="Hansen E.H."/>
            <person name="Altermark B."/>
            <person name="Li C."/>
            <person name="Kuhnert E."/>
            <person name="Cox R.J."/>
            <person name="Crous P.W."/>
            <person name="Spatafora J.W."/>
            <person name="Lail K."/>
            <person name="Amirebrahimi M."/>
            <person name="Lipzen A."/>
            <person name="Pangilinan J."/>
            <person name="Andreopoulos W."/>
            <person name="Hayes R.D."/>
            <person name="Ng V."/>
            <person name="Grigoriev I.V."/>
            <person name="Jackson S.A."/>
            <person name="Sutton T.D.S."/>
            <person name="Dobson A.D.W."/>
            <person name="Rama T."/>
        </authorList>
    </citation>
    <scope>NUCLEOTIDE SEQUENCE</scope>
    <source>
        <strain evidence="6">TRa018bII</strain>
    </source>
</reference>
<feature type="region of interest" description="Disordered" evidence="5">
    <location>
        <begin position="180"/>
        <end position="212"/>
    </location>
</feature>
<protein>
    <recommendedName>
        <fullName evidence="2">Inclusion body clearance protein IML2</fullName>
    </recommendedName>
    <alternativeName>
        <fullName evidence="3">Inclusion body clearance protein iml2</fullName>
    </alternativeName>
</protein>
<evidence type="ECO:0000313" key="6">
    <source>
        <dbReference type="EMBL" id="KAG9229263.1"/>
    </source>
</evidence>
<sequence>MASWFKSAVKGGQEKNLAAEDEDRHLLHVESALLQLLNDDIAAADKILKEHESSYHFLGRGISSFITSMLGAEKELLKDASNKLLAAESKNWEDMKKAQKEPTAFRSHIYPPGTEYLLCYAVSQLTSAICGVMSGSVTQAVRGFYKLRQAFVTLDGIMQVEAKYLQGRFGNASGVSLSQTNNGNVVRMSHDQGPTDEKNDERMSSSTSPRSSLEDFEIVEGDMIPLSNATMVHSRLLEISPASVGITSHTDIFIHSGTRLCYGMLLVIFSMIENPLFTKILYIVGFKGDRERGTRYLWEAARFDNFNSAIAGIALLGYYNGLSGFSDILPTDASADNDLSGYPRGRCRKLLLDMRKRYPDSKLWKMEEARMQGFDRNLAAAMEILCHNADSNMKQIAAINQFEMSFTAMFLHDYKHSAKCWQRCAELSQWSPALYAFLTGLSHLELYRDCRLSDPEKAKKQKKLSEEYIRKAPPMTGKQKVMAKELPFDLFITRKVGKWEERAKLWEVDLADAIGVSPITEMIYLWNGVRKQNATLLEKSLANIQWDRTSHPNKFEDDLDEKAVKALLESCMLRNLGKYDEARALLNEGILRYDRALFRGKHTDEYTPASAHYEVACIEWAEKDLPSSTPELHKAKVLSCEEELQKTTTFHQYVLDGRLSMKVTTGLVTIKRHKEIMGY</sequence>
<evidence type="ECO:0000313" key="7">
    <source>
        <dbReference type="Proteomes" id="UP000824998"/>
    </source>
</evidence>
<dbReference type="PANTHER" id="PTHR31859:SF1">
    <property type="entry name" value="TETRATRICOPEPTIDE REPEAT PROTEIN 39C"/>
    <property type="match status" value="1"/>
</dbReference>
<comment type="subunit">
    <text evidence="1">Interacts with lipid droplet proteins.</text>
</comment>
<evidence type="ECO:0000256" key="2">
    <source>
        <dbReference type="ARBA" id="ARBA00018424"/>
    </source>
</evidence>
<dbReference type="GO" id="GO:0005634">
    <property type="term" value="C:nucleus"/>
    <property type="evidence" value="ECO:0007669"/>
    <property type="project" value="TreeGrafter"/>
</dbReference>
<evidence type="ECO:0000256" key="4">
    <source>
        <dbReference type="ARBA" id="ARBA00043897"/>
    </source>
</evidence>
<comment type="caution">
    <text evidence="6">The sequence shown here is derived from an EMBL/GenBank/DDBJ whole genome shotgun (WGS) entry which is preliminary data.</text>
</comment>
<dbReference type="EMBL" id="MU251795">
    <property type="protein sequence ID" value="KAG9229263.1"/>
    <property type="molecule type" value="Genomic_DNA"/>
</dbReference>
<dbReference type="Pfam" id="PF10300">
    <property type="entry name" value="Iml2-TPR_39"/>
    <property type="match status" value="1"/>
</dbReference>
<accession>A0A9P7YA58</accession>
<dbReference type="GO" id="GO:0005741">
    <property type="term" value="C:mitochondrial outer membrane"/>
    <property type="evidence" value="ECO:0007669"/>
    <property type="project" value="TreeGrafter"/>
</dbReference>
<dbReference type="InterPro" id="IPR019412">
    <property type="entry name" value="IML2/TPR_39"/>
</dbReference>
<gene>
    <name evidence="6" type="ORF">BJ875DRAFT_204720</name>
</gene>
<dbReference type="AlphaFoldDB" id="A0A9P7YA58"/>
<evidence type="ECO:0000256" key="3">
    <source>
        <dbReference type="ARBA" id="ARBA00019539"/>
    </source>
</evidence>
<dbReference type="Proteomes" id="UP000824998">
    <property type="component" value="Unassembled WGS sequence"/>
</dbReference>
<proteinExistence type="predicted"/>
<evidence type="ECO:0000256" key="5">
    <source>
        <dbReference type="SAM" id="MobiDB-lite"/>
    </source>
</evidence>
<keyword evidence="7" id="KW-1185">Reference proteome</keyword>
<evidence type="ECO:0000256" key="1">
    <source>
        <dbReference type="ARBA" id="ARBA00011408"/>
    </source>
</evidence>